<dbReference type="PROSITE" id="PS51084">
    <property type="entry name" value="HIT_2"/>
    <property type="match status" value="1"/>
</dbReference>
<proteinExistence type="predicted"/>
<dbReference type="PRINTS" id="PR00332">
    <property type="entry name" value="HISTRIAD"/>
</dbReference>
<organism evidence="3 4">
    <name type="scientific">Herbaspirillum huttiense subsp. lycopersici</name>
    <dbReference type="NCBI Taxonomy" id="3074428"/>
    <lineage>
        <taxon>Bacteria</taxon>
        <taxon>Pseudomonadati</taxon>
        <taxon>Pseudomonadota</taxon>
        <taxon>Betaproteobacteria</taxon>
        <taxon>Burkholderiales</taxon>
        <taxon>Oxalobacteraceae</taxon>
        <taxon>Herbaspirillum</taxon>
    </lineage>
</organism>
<dbReference type="Gene3D" id="3.30.428.10">
    <property type="entry name" value="HIT-like"/>
    <property type="match status" value="1"/>
</dbReference>
<dbReference type="Pfam" id="PF11969">
    <property type="entry name" value="DcpS_C"/>
    <property type="match status" value="1"/>
</dbReference>
<dbReference type="InterPro" id="IPR036265">
    <property type="entry name" value="HIT-like_sf"/>
</dbReference>
<dbReference type="SUPFAM" id="SSF54197">
    <property type="entry name" value="HIT-like"/>
    <property type="match status" value="1"/>
</dbReference>
<dbReference type="Proteomes" id="UP001246576">
    <property type="component" value="Unassembled WGS sequence"/>
</dbReference>
<feature type="short sequence motif" description="Histidine triad motif" evidence="1">
    <location>
        <begin position="107"/>
        <end position="111"/>
    </location>
</feature>
<comment type="caution">
    <text evidence="3">The sequence shown here is derived from an EMBL/GenBank/DDBJ whole genome shotgun (WGS) entry which is preliminary data.</text>
</comment>
<accession>A0ABU2EQ10</accession>
<keyword evidence="4" id="KW-1185">Reference proteome</keyword>
<dbReference type="InterPro" id="IPR011146">
    <property type="entry name" value="HIT-like"/>
</dbReference>
<protein>
    <submittedName>
        <fullName evidence="3">Histidine triad nucleotide-binding protein</fullName>
    </submittedName>
</protein>
<sequence>MDNCIFCKIAAGQIPSKKIYEDEDLIAFHDINPAAPVHFLIVPRQHVATLADCGEQHAALLGKMLALAPRLAAEQGCGYGIDAEGKPTGGFKTLVNTGPDGGQEVYHLHMHVIGGPHPWRVRFVQQ</sequence>
<reference evidence="3" key="1">
    <citation type="submission" date="2023-09" db="EMBL/GenBank/DDBJ databases">
        <title>Description of first Herbaspirillum huttiense subsp. nephrolepsisexaltata and Herbaspirillum huttiense subsp. lycopersicon.</title>
        <authorList>
            <person name="Poudel M."/>
            <person name="Sharma A."/>
            <person name="Goss E."/>
            <person name="Tapia J.H."/>
            <person name="Harmon C.M."/>
            <person name="Jones J.B."/>
        </authorList>
    </citation>
    <scope>NUCLEOTIDE SEQUENCE</scope>
    <source>
        <strain evidence="3">SE1</strain>
    </source>
</reference>
<dbReference type="RefSeq" id="WP_121040415.1">
    <property type="nucleotide sequence ID" value="NZ_JAVLSJ010000009.1"/>
</dbReference>
<feature type="domain" description="HIT" evidence="2">
    <location>
        <begin position="5"/>
        <end position="123"/>
    </location>
</feature>
<name>A0ABU2EQ10_9BURK</name>
<dbReference type="PANTHER" id="PTHR23089">
    <property type="entry name" value="HISTIDINE TRIAD HIT PROTEIN"/>
    <property type="match status" value="1"/>
</dbReference>
<gene>
    <name evidence="3" type="ORF">RI048_18565</name>
</gene>
<dbReference type="InterPro" id="IPR019808">
    <property type="entry name" value="Histidine_triad_CS"/>
</dbReference>
<evidence type="ECO:0000256" key="1">
    <source>
        <dbReference type="PROSITE-ProRule" id="PRU00464"/>
    </source>
</evidence>
<dbReference type="CDD" id="cd01276">
    <property type="entry name" value="PKCI_related"/>
    <property type="match status" value="1"/>
</dbReference>
<dbReference type="EMBL" id="JAVLSJ010000009">
    <property type="protein sequence ID" value="MDR9850241.1"/>
    <property type="molecule type" value="Genomic_DNA"/>
</dbReference>
<dbReference type="PROSITE" id="PS00892">
    <property type="entry name" value="HIT_1"/>
    <property type="match status" value="1"/>
</dbReference>
<evidence type="ECO:0000259" key="2">
    <source>
        <dbReference type="PROSITE" id="PS51084"/>
    </source>
</evidence>
<evidence type="ECO:0000313" key="4">
    <source>
        <dbReference type="Proteomes" id="UP001246576"/>
    </source>
</evidence>
<evidence type="ECO:0000313" key="3">
    <source>
        <dbReference type="EMBL" id="MDR9850241.1"/>
    </source>
</evidence>
<dbReference type="InterPro" id="IPR001310">
    <property type="entry name" value="Histidine_triad_HIT"/>
</dbReference>